<evidence type="ECO:0000256" key="4">
    <source>
        <dbReference type="ARBA" id="ARBA00022631"/>
    </source>
</evidence>
<accession>A0ABT0XKB4</accession>
<evidence type="ECO:0000256" key="2">
    <source>
        <dbReference type="ARBA" id="ARBA00004754"/>
    </source>
</evidence>
<keyword evidence="4" id="KW-0659">Purine metabolism</keyword>
<evidence type="ECO:0000313" key="8">
    <source>
        <dbReference type="EMBL" id="MCM2675674.1"/>
    </source>
</evidence>
<evidence type="ECO:0000256" key="3">
    <source>
        <dbReference type="ARBA" id="ARBA00012257"/>
    </source>
</evidence>
<proteinExistence type="predicted"/>
<evidence type="ECO:0000256" key="5">
    <source>
        <dbReference type="ARBA" id="ARBA00022793"/>
    </source>
</evidence>
<keyword evidence="6 8" id="KW-0456">Lyase</keyword>
<protein>
    <recommendedName>
        <fullName evidence="3">2-oxo-4-hydroxy-4-carboxy-5-ureidoimidazoline decarboxylase</fullName>
        <ecNumber evidence="3">4.1.1.97</ecNumber>
    </recommendedName>
</protein>
<name>A0ABT0XKB4_9BACI</name>
<evidence type="ECO:0000256" key="6">
    <source>
        <dbReference type="ARBA" id="ARBA00023239"/>
    </source>
</evidence>
<dbReference type="PANTHER" id="PTHR43466:SF1">
    <property type="entry name" value="2-OXO-4-HYDROXY-4-CARBOXY-5-UREIDOIMIDAZOLINE DECARBOXYLASE-RELATED"/>
    <property type="match status" value="1"/>
</dbReference>
<evidence type="ECO:0000256" key="1">
    <source>
        <dbReference type="ARBA" id="ARBA00001163"/>
    </source>
</evidence>
<keyword evidence="9" id="KW-1185">Reference proteome</keyword>
<dbReference type="InterPro" id="IPR017580">
    <property type="entry name" value="OHCU_decarboxylase-1"/>
</dbReference>
<comment type="caution">
    <text evidence="8">The sequence shown here is derived from an EMBL/GenBank/DDBJ whole genome shotgun (WGS) entry which is preliminary data.</text>
</comment>
<dbReference type="NCBIfam" id="TIGR03164">
    <property type="entry name" value="UHCUDC"/>
    <property type="match status" value="1"/>
</dbReference>
<evidence type="ECO:0000259" key="7">
    <source>
        <dbReference type="Pfam" id="PF09349"/>
    </source>
</evidence>
<organism evidence="8 9">
    <name type="scientific">Alkalicoccobacillus plakortidis</name>
    <dbReference type="NCBI Taxonomy" id="444060"/>
    <lineage>
        <taxon>Bacteria</taxon>
        <taxon>Bacillati</taxon>
        <taxon>Bacillota</taxon>
        <taxon>Bacilli</taxon>
        <taxon>Bacillales</taxon>
        <taxon>Bacillaceae</taxon>
        <taxon>Alkalicoccobacillus</taxon>
    </lineage>
</organism>
<sequence length="171" mass="19772">MTKLTLTHVNQCSDEVFIEQLGAIYEHSSWVAKQVKNHRPFSSVTDLHLTMREAVGEAADQDKLHLLCAHPNLGEKIQMTDSSKQEQSQAGLTQLTAEEYEQFSTLNKQYMDRFKFPFIIAVKGKQKDEIYEQMNNRIHNSKDVEFHTALKEVDQIALLRLLDLIEEHEKS</sequence>
<dbReference type="PANTHER" id="PTHR43466">
    <property type="entry name" value="2-OXO-4-HYDROXY-4-CARBOXY-5-UREIDOIMIDAZOLINE DECARBOXYLASE-RELATED"/>
    <property type="match status" value="1"/>
</dbReference>
<dbReference type="SUPFAM" id="SSF158694">
    <property type="entry name" value="UraD-Like"/>
    <property type="match status" value="1"/>
</dbReference>
<dbReference type="InterPro" id="IPR018020">
    <property type="entry name" value="OHCU_decarboxylase"/>
</dbReference>
<evidence type="ECO:0000313" key="9">
    <source>
        <dbReference type="Proteomes" id="UP001203665"/>
    </source>
</evidence>
<dbReference type="GO" id="GO:0051997">
    <property type="term" value="F:2-oxo-4-hydroxy-4-carboxy-5-ureidoimidazoline decarboxylase activity"/>
    <property type="evidence" value="ECO:0007669"/>
    <property type="project" value="UniProtKB-EC"/>
</dbReference>
<dbReference type="RefSeq" id="WP_251606688.1">
    <property type="nucleotide sequence ID" value="NZ_JAMQJY010000001.1"/>
</dbReference>
<gene>
    <name evidence="8" type="primary">uraD</name>
    <name evidence="8" type="ORF">NDM98_09325</name>
</gene>
<dbReference type="EMBL" id="JAMQJY010000001">
    <property type="protein sequence ID" value="MCM2675674.1"/>
    <property type="molecule type" value="Genomic_DNA"/>
</dbReference>
<dbReference type="InterPro" id="IPR036778">
    <property type="entry name" value="OHCU_decarboxylase_sf"/>
</dbReference>
<comment type="pathway">
    <text evidence="2">Purine metabolism; urate degradation; (S)-allantoin from urate: step 3/3.</text>
</comment>
<dbReference type="EC" id="4.1.1.97" evidence="3"/>
<dbReference type="Gene3D" id="1.10.3330.10">
    <property type="entry name" value="Oxo-4-hydroxy-4-carboxy-5-ureidoimidazoline decarboxylase"/>
    <property type="match status" value="1"/>
</dbReference>
<keyword evidence="5" id="KW-0210">Decarboxylase</keyword>
<comment type="catalytic activity">
    <reaction evidence="1">
        <text>5-hydroxy-2-oxo-4-ureido-2,5-dihydro-1H-imidazole-5-carboxylate + H(+) = (S)-allantoin + CO2</text>
        <dbReference type="Rhea" id="RHEA:26301"/>
        <dbReference type="ChEBI" id="CHEBI:15378"/>
        <dbReference type="ChEBI" id="CHEBI:15678"/>
        <dbReference type="ChEBI" id="CHEBI:16526"/>
        <dbReference type="ChEBI" id="CHEBI:58639"/>
        <dbReference type="EC" id="4.1.1.97"/>
    </reaction>
</comment>
<reference evidence="8" key="1">
    <citation type="submission" date="2022-06" db="EMBL/GenBank/DDBJ databases">
        <title>Alkalicoccobacillus porphyridii sp. nov., isolated from a marine red alga, Porphyridium purpureum and reclassification of Shouchella plakortidis and Shouchella gibsonii as Alkalicoccobacillus plakortidis comb. nov. and Alkalicoccobacillus gibsonii comb. nov.</title>
        <authorList>
            <person name="Kim K.H."/>
            <person name="Lee J.K."/>
            <person name="Han D.M."/>
            <person name="Baek J.H."/>
            <person name="Jeon C.O."/>
        </authorList>
    </citation>
    <scope>NUCLEOTIDE SEQUENCE</scope>
    <source>
        <strain evidence="8">DSM 19153</strain>
    </source>
</reference>
<dbReference type="Proteomes" id="UP001203665">
    <property type="component" value="Unassembled WGS sequence"/>
</dbReference>
<dbReference type="Pfam" id="PF09349">
    <property type="entry name" value="OHCU_decarbox"/>
    <property type="match status" value="1"/>
</dbReference>
<feature type="domain" description="Oxo-4-hydroxy-4-carboxy-5-ureidoimidazoline decarboxylase" evidence="7">
    <location>
        <begin position="10"/>
        <end position="161"/>
    </location>
</feature>